<comment type="caution">
    <text evidence="1">The sequence shown here is derived from an EMBL/GenBank/DDBJ whole genome shotgun (WGS) entry which is preliminary data.</text>
</comment>
<evidence type="ECO:0000313" key="2">
    <source>
        <dbReference type="Proteomes" id="UP000265520"/>
    </source>
</evidence>
<name>A0A392VMJ1_9FABA</name>
<keyword evidence="2" id="KW-1185">Reference proteome</keyword>
<dbReference type="Proteomes" id="UP000265520">
    <property type="component" value="Unassembled WGS sequence"/>
</dbReference>
<accession>A0A392VMJ1</accession>
<dbReference type="AlphaFoldDB" id="A0A392VMJ1"/>
<organism evidence="1 2">
    <name type="scientific">Trifolium medium</name>
    <dbReference type="NCBI Taxonomy" id="97028"/>
    <lineage>
        <taxon>Eukaryota</taxon>
        <taxon>Viridiplantae</taxon>
        <taxon>Streptophyta</taxon>
        <taxon>Embryophyta</taxon>
        <taxon>Tracheophyta</taxon>
        <taxon>Spermatophyta</taxon>
        <taxon>Magnoliopsida</taxon>
        <taxon>eudicotyledons</taxon>
        <taxon>Gunneridae</taxon>
        <taxon>Pentapetalae</taxon>
        <taxon>rosids</taxon>
        <taxon>fabids</taxon>
        <taxon>Fabales</taxon>
        <taxon>Fabaceae</taxon>
        <taxon>Papilionoideae</taxon>
        <taxon>50 kb inversion clade</taxon>
        <taxon>NPAAA clade</taxon>
        <taxon>Hologalegina</taxon>
        <taxon>IRL clade</taxon>
        <taxon>Trifolieae</taxon>
        <taxon>Trifolium</taxon>
    </lineage>
</organism>
<reference evidence="1 2" key="1">
    <citation type="journal article" date="2018" name="Front. Plant Sci.">
        <title>Red Clover (Trifolium pratense) and Zigzag Clover (T. medium) - A Picture of Genomic Similarities and Differences.</title>
        <authorList>
            <person name="Dluhosova J."/>
            <person name="Istvanek J."/>
            <person name="Nedelnik J."/>
            <person name="Repkova J."/>
        </authorList>
    </citation>
    <scope>NUCLEOTIDE SEQUENCE [LARGE SCALE GENOMIC DNA]</scope>
    <source>
        <strain evidence="2">cv. 10/8</strain>
        <tissue evidence="1">Leaf</tissue>
    </source>
</reference>
<sequence>MGNAGVCYRGPKFSWVGRLLPE</sequence>
<proteinExistence type="predicted"/>
<feature type="non-terminal residue" evidence="1">
    <location>
        <position position="22"/>
    </location>
</feature>
<evidence type="ECO:0000313" key="1">
    <source>
        <dbReference type="EMBL" id="MCI87630.1"/>
    </source>
</evidence>
<dbReference type="EMBL" id="LXQA011170873">
    <property type="protein sequence ID" value="MCI87630.1"/>
    <property type="molecule type" value="Genomic_DNA"/>
</dbReference>
<protein>
    <submittedName>
        <fullName evidence="1">Uncharacterized protein</fullName>
    </submittedName>
</protein>